<protein>
    <submittedName>
        <fullName evidence="2">Uncharacterized protein</fullName>
    </submittedName>
</protein>
<dbReference type="OMA" id="PAKFLHI"/>
<gene>
    <name evidence="2" type="ORF">KFL_011460010</name>
</gene>
<dbReference type="Pfam" id="PF11341">
    <property type="entry name" value="DUF3143"/>
    <property type="match status" value="1"/>
</dbReference>
<sequence length="188" mass="20720">MSAAVVPALAEVVGCSLGVSASSKETQSLQNSLSHSGKQNPLKLSRQRCNLCCKPSALDIAQDAGSQGERRRTSLQASESGAEKVAAAEEWTDPWLERLPPDTSPIYSHSLLCIEAWLRKLGFVQVLDDPAWWTIMRDDWHAELRLDVVDISVTYLKAGPGKLPRDIEKRWSYGLSRRDFEAAIMAGP</sequence>
<evidence type="ECO:0000313" key="3">
    <source>
        <dbReference type="Proteomes" id="UP000054558"/>
    </source>
</evidence>
<dbReference type="Proteomes" id="UP000054558">
    <property type="component" value="Unassembled WGS sequence"/>
</dbReference>
<feature type="region of interest" description="Disordered" evidence="1">
    <location>
        <begin position="63"/>
        <end position="85"/>
    </location>
</feature>
<dbReference type="AlphaFoldDB" id="A0A1Y1IPI3"/>
<dbReference type="InterPro" id="IPR021489">
    <property type="entry name" value="DUF3143"/>
</dbReference>
<evidence type="ECO:0000313" key="2">
    <source>
        <dbReference type="EMBL" id="GAQ92805.1"/>
    </source>
</evidence>
<dbReference type="STRING" id="105231.A0A1Y1IPI3"/>
<proteinExistence type="predicted"/>
<reference evidence="2 3" key="1">
    <citation type="journal article" date="2014" name="Nat. Commun.">
        <title>Klebsormidium flaccidum genome reveals primary factors for plant terrestrial adaptation.</title>
        <authorList>
            <person name="Hori K."/>
            <person name="Maruyama F."/>
            <person name="Fujisawa T."/>
            <person name="Togashi T."/>
            <person name="Yamamoto N."/>
            <person name="Seo M."/>
            <person name="Sato S."/>
            <person name="Yamada T."/>
            <person name="Mori H."/>
            <person name="Tajima N."/>
            <person name="Moriyama T."/>
            <person name="Ikeuchi M."/>
            <person name="Watanabe M."/>
            <person name="Wada H."/>
            <person name="Kobayashi K."/>
            <person name="Saito M."/>
            <person name="Masuda T."/>
            <person name="Sasaki-Sekimoto Y."/>
            <person name="Mashiguchi K."/>
            <person name="Awai K."/>
            <person name="Shimojima M."/>
            <person name="Masuda S."/>
            <person name="Iwai M."/>
            <person name="Nobusawa T."/>
            <person name="Narise T."/>
            <person name="Kondo S."/>
            <person name="Saito H."/>
            <person name="Sato R."/>
            <person name="Murakawa M."/>
            <person name="Ihara Y."/>
            <person name="Oshima-Yamada Y."/>
            <person name="Ohtaka K."/>
            <person name="Satoh M."/>
            <person name="Sonobe K."/>
            <person name="Ishii M."/>
            <person name="Ohtani R."/>
            <person name="Kanamori-Sato M."/>
            <person name="Honoki R."/>
            <person name="Miyazaki D."/>
            <person name="Mochizuki H."/>
            <person name="Umetsu J."/>
            <person name="Higashi K."/>
            <person name="Shibata D."/>
            <person name="Kamiya Y."/>
            <person name="Sato N."/>
            <person name="Nakamura Y."/>
            <person name="Tabata S."/>
            <person name="Ida S."/>
            <person name="Kurokawa K."/>
            <person name="Ohta H."/>
        </authorList>
    </citation>
    <scope>NUCLEOTIDE SEQUENCE [LARGE SCALE GENOMIC DNA]</scope>
    <source>
        <strain evidence="2 3">NIES-2285</strain>
    </source>
</reference>
<organism evidence="2 3">
    <name type="scientific">Klebsormidium nitens</name>
    <name type="common">Green alga</name>
    <name type="synonym">Ulothrix nitens</name>
    <dbReference type="NCBI Taxonomy" id="105231"/>
    <lineage>
        <taxon>Eukaryota</taxon>
        <taxon>Viridiplantae</taxon>
        <taxon>Streptophyta</taxon>
        <taxon>Klebsormidiophyceae</taxon>
        <taxon>Klebsormidiales</taxon>
        <taxon>Klebsormidiaceae</taxon>
        <taxon>Klebsormidium</taxon>
    </lineage>
</organism>
<dbReference type="EMBL" id="DF238095">
    <property type="protein sequence ID" value="GAQ92805.1"/>
    <property type="molecule type" value="Genomic_DNA"/>
</dbReference>
<evidence type="ECO:0000256" key="1">
    <source>
        <dbReference type="SAM" id="MobiDB-lite"/>
    </source>
</evidence>
<keyword evidence="3" id="KW-1185">Reference proteome</keyword>
<name>A0A1Y1IPI3_KLENI</name>
<dbReference type="PANTHER" id="PTHR35765:SF2">
    <property type="entry name" value="OS05G0569200 PROTEIN"/>
    <property type="match status" value="1"/>
</dbReference>
<dbReference type="PANTHER" id="PTHR35765">
    <property type="entry name" value="OS05G0569200 PROTEIN"/>
    <property type="match status" value="1"/>
</dbReference>
<accession>A0A1Y1IPI3</accession>
<dbReference type="OrthoDB" id="1856195at2759"/>